<reference evidence="1" key="1">
    <citation type="submission" date="2018-05" db="EMBL/GenBank/DDBJ databases">
        <authorList>
            <person name="Lanie J.A."/>
            <person name="Ng W.-L."/>
            <person name="Kazmierczak K.M."/>
            <person name="Andrzejewski T.M."/>
            <person name="Davidsen T.M."/>
            <person name="Wayne K.J."/>
            <person name="Tettelin H."/>
            <person name="Glass J.I."/>
            <person name="Rusch D."/>
            <person name="Podicherti R."/>
            <person name="Tsui H.-C.T."/>
            <person name="Winkler M.E."/>
        </authorList>
    </citation>
    <scope>NUCLEOTIDE SEQUENCE</scope>
</reference>
<proteinExistence type="predicted"/>
<organism evidence="1">
    <name type="scientific">marine metagenome</name>
    <dbReference type="NCBI Taxonomy" id="408172"/>
    <lineage>
        <taxon>unclassified sequences</taxon>
        <taxon>metagenomes</taxon>
        <taxon>ecological metagenomes</taxon>
    </lineage>
</organism>
<protein>
    <recommendedName>
        <fullName evidence="2">Glycosyl transferase family 1 domain-containing protein</fullName>
    </recommendedName>
</protein>
<dbReference type="Gene3D" id="3.40.50.2000">
    <property type="entry name" value="Glycogen Phosphorylase B"/>
    <property type="match status" value="1"/>
</dbReference>
<gene>
    <name evidence="1" type="ORF">METZ01_LOCUS83111</name>
</gene>
<name>A0A381USE8_9ZZZZ</name>
<sequence length="422" mass="50026">MEKDSYIQVLKKQIKLLNEQRDDLWFYLILSKPTESLAFDNVTQYPIVLPTYPPTMRSHFDVGEIKNILSHDLDFDLVMSHLPEHTHALKNTMYNVTHHTPLFFGYCHWFDVKEVVAWSKDSFLQNITGLLEYERCYLNTQHQKDLVINQAKETFNPNIIMKLDQILTPQHLGVDADDICHPSIVSKVDKDKKIIVFNHRPDTYKHFNDFMKVMDALYKIRQDFKVWIPLLGKRNRDFVIVDKFDKKEYYEFLRKCWVGFSPKQTYGGWSVATTDGMMNGVPYIMYDDTYYHELWSKADYFKTNAEAIRLLDKYLGDQKYRNEKGLSARRHIATNLVYKNEMTVMNGYINTLVCKTKQMKFSKKLNELINFIKENGSVTKREVMDFLGWGRGIKFTPYRRSLMDHPNIYDVNGSIPKYIWKE</sequence>
<dbReference type="AlphaFoldDB" id="A0A381USE8"/>
<dbReference type="SUPFAM" id="SSF53756">
    <property type="entry name" value="UDP-Glycosyltransferase/glycogen phosphorylase"/>
    <property type="match status" value="1"/>
</dbReference>
<evidence type="ECO:0000313" key="1">
    <source>
        <dbReference type="EMBL" id="SVA30257.1"/>
    </source>
</evidence>
<evidence type="ECO:0008006" key="2">
    <source>
        <dbReference type="Google" id="ProtNLM"/>
    </source>
</evidence>
<accession>A0A381USE8</accession>
<dbReference type="EMBL" id="UINC01006895">
    <property type="protein sequence ID" value="SVA30257.1"/>
    <property type="molecule type" value="Genomic_DNA"/>
</dbReference>